<dbReference type="Proteomes" id="UP000680866">
    <property type="component" value="Chromosome"/>
</dbReference>
<evidence type="ECO:0000313" key="1">
    <source>
        <dbReference type="EMBL" id="BCJ65071.1"/>
    </source>
</evidence>
<dbReference type="AlphaFoldDB" id="A0A810MV99"/>
<keyword evidence="2" id="KW-1185">Reference proteome</keyword>
<dbReference type="RefSeq" id="WP_212824280.1">
    <property type="nucleotide sequence ID" value="NZ_AP023359.1"/>
</dbReference>
<protein>
    <submittedName>
        <fullName evidence="1">Uncharacterized protein</fullName>
    </submittedName>
</protein>
<proteinExistence type="predicted"/>
<dbReference type="KEGG" id="pry:Prubr_20920"/>
<sequence>MTDELERTATAYRAAVAEETEAKAALAAAKQRRDDARKKVEDTRGPLAAAIVKEARQGRKQADIARISGYNRENVRRICRAAGIEPTD</sequence>
<organism evidence="1 2">
    <name type="scientific">Polymorphospora rubra</name>
    <dbReference type="NCBI Taxonomy" id="338584"/>
    <lineage>
        <taxon>Bacteria</taxon>
        <taxon>Bacillati</taxon>
        <taxon>Actinomycetota</taxon>
        <taxon>Actinomycetes</taxon>
        <taxon>Micromonosporales</taxon>
        <taxon>Micromonosporaceae</taxon>
        <taxon>Polymorphospora</taxon>
    </lineage>
</organism>
<accession>A0A810MV99</accession>
<name>A0A810MV99_9ACTN</name>
<evidence type="ECO:0000313" key="2">
    <source>
        <dbReference type="Proteomes" id="UP000680866"/>
    </source>
</evidence>
<dbReference type="EMBL" id="AP023359">
    <property type="protein sequence ID" value="BCJ65071.1"/>
    <property type="molecule type" value="Genomic_DNA"/>
</dbReference>
<gene>
    <name evidence="1" type="ORF">Prubr_20920</name>
</gene>
<reference evidence="1" key="1">
    <citation type="submission" date="2020-08" db="EMBL/GenBank/DDBJ databases">
        <title>Whole genome shotgun sequence of Polymorphospora rubra NBRC 101157.</title>
        <authorList>
            <person name="Komaki H."/>
            <person name="Tamura T."/>
        </authorList>
    </citation>
    <scope>NUCLEOTIDE SEQUENCE</scope>
    <source>
        <strain evidence="1">NBRC 101157</strain>
    </source>
</reference>